<evidence type="ECO:0000256" key="3">
    <source>
        <dbReference type="ARBA" id="ARBA00020222"/>
    </source>
</evidence>
<evidence type="ECO:0000313" key="15">
    <source>
        <dbReference type="EMBL" id="RXK35460.1"/>
    </source>
</evidence>
<feature type="domain" description="RRM" evidence="13">
    <location>
        <begin position="256"/>
        <end position="312"/>
    </location>
</feature>
<dbReference type="FunCoup" id="A0A4V1M332">
    <property type="interactions" value="7"/>
</dbReference>
<dbReference type="Pfam" id="PF00076">
    <property type="entry name" value="RRM_1"/>
    <property type="match status" value="1"/>
</dbReference>
<evidence type="ECO:0000313" key="16">
    <source>
        <dbReference type="Proteomes" id="UP000289152"/>
    </source>
</evidence>
<evidence type="ECO:0000259" key="14">
    <source>
        <dbReference type="Pfam" id="PF10443"/>
    </source>
</evidence>
<comment type="caution">
    <text evidence="15">The sequence shown here is derived from an EMBL/GenBank/DDBJ whole genome shotgun (WGS) entry which is preliminary data.</text>
</comment>
<keyword evidence="7" id="KW-1133">Transmembrane helix</keyword>
<evidence type="ECO:0000256" key="12">
    <source>
        <dbReference type="SAM" id="MobiDB-lite"/>
    </source>
</evidence>
<dbReference type="AlphaFoldDB" id="A0A4V1M332"/>
<dbReference type="GO" id="GO:0005743">
    <property type="term" value="C:mitochondrial inner membrane"/>
    <property type="evidence" value="ECO:0007669"/>
    <property type="project" value="UniProtKB-SubCell"/>
</dbReference>
<keyword evidence="4" id="KW-0812">Transmembrane</keyword>
<dbReference type="PANTHER" id="PTHR32198">
    <property type="entry name" value="MITOCHONDRIAL ESCAPE PROTEIN 2"/>
    <property type="match status" value="1"/>
</dbReference>
<dbReference type="VEuPathDB" id="FungiDB:TREMEDRAFT_40986"/>
<dbReference type="GO" id="GO:0006397">
    <property type="term" value="P:mRNA processing"/>
    <property type="evidence" value="ECO:0007669"/>
    <property type="project" value="UniProtKB-UniRule"/>
</dbReference>
<keyword evidence="11" id="KW-0507">mRNA processing</keyword>
<keyword evidence="6" id="KW-0809">Transit peptide</keyword>
<keyword evidence="16" id="KW-1185">Reference proteome</keyword>
<protein>
    <recommendedName>
        <fullName evidence="3 11">Mitochondrial escape protein 2</fullName>
    </recommendedName>
</protein>
<evidence type="ECO:0000256" key="9">
    <source>
        <dbReference type="ARBA" id="ARBA00023136"/>
    </source>
</evidence>
<dbReference type="EMBL" id="SDIL01000135">
    <property type="protein sequence ID" value="RXK35460.1"/>
    <property type="molecule type" value="Genomic_DNA"/>
</dbReference>
<dbReference type="InterPro" id="IPR000504">
    <property type="entry name" value="RRM_dom"/>
</dbReference>
<evidence type="ECO:0000256" key="5">
    <source>
        <dbReference type="ARBA" id="ARBA00022792"/>
    </source>
</evidence>
<sequence length="975" mass="107333">MFRPRPILLRPLHISRLSPRHHPLHSPFRVVSTLIADQVSLEPPDETKRRYASFYISNVFPMRIAYWDPRPVWATLREETLMERLHDISSKVKGHGFKVESWEVARKDGGVFLHFSYLPPSSTHIEHEEESEIGRLTGLSESSGDPYSPGKLFLGQLIDSANKHGGMPSWIGQWWANSMYGQKGVAGHTIYTAEAGKVRSVVEEEERGVVKTGESGLTGVQTAGGGRRAWVVKGRQWTEDMNRFPSQRLRVEFDGPDVSQEMLYTLFRPYGRVWDIQPPSPVPAGSLRFATVSYSNLTPATVAMNCLHGYSTPTNTGDHTLRASGSDPSIPLSRLRIYYERPLKAHAVRDWISGHPRIALPVIAFLIGTLSYTFFDPIRAFFVRSKLEGVWDLEKYSVIKYLRSKLSLSSLGFRSSPPSLPDAIGKDAWQDRVEAEKSVQRWLAEYPSTFITITGPSGSGKMSLVTRVLGKAEKPNLVIDCGEIAKGKSDGAVVSALADQTGYYPVFSFLSSLNGLIDLASVGLIGQKAGFSTPVDQQLRQMLEIVGGALKDVSSKAREDHARSVQYKREQELVAADHARRREMIIRGGWHDGRLDCIAGNGPIAELGMGIEPFSESDLISTPFSPSTTGNPTASENPITPSTDLKSEGTGDMDIDAESEFIRTLPIVVLKNFSQKTAKGDLWSVLAEWGASLVDGRVAHVIVVTESAPALKSLTKALPAKPLNGVGLADADEENSLKYVEEKLKSVGSTSGLSPEDKEQIKKLGGRMVELETLVYKVRTGSNIKLAVEDIVLRHVVELRKAAFGDDENDAKGLPWNRSQAWKVVNELAKSGELSYASLLQNFPFKGAESALKAMEEHELVSIGYVDGRADVVRPGKPVFRYAFEALVNALISTAQSTIKSCEEELLTLKDIVSGGEDKLGLSSGFMGLRSGSAVKERARWLLEKMGKSVEQLKVWEAENGEMIKVLEGKMGRVK</sequence>
<proteinExistence type="inferred from homology"/>
<dbReference type="InterPro" id="IPR039627">
    <property type="entry name" value="Yme2_C"/>
</dbReference>
<accession>A0A4V1M332</accession>
<evidence type="ECO:0000256" key="6">
    <source>
        <dbReference type="ARBA" id="ARBA00022946"/>
    </source>
</evidence>
<feature type="region of interest" description="Disordered" evidence="12">
    <location>
        <begin position="622"/>
        <end position="651"/>
    </location>
</feature>
<evidence type="ECO:0000256" key="1">
    <source>
        <dbReference type="ARBA" id="ARBA00004434"/>
    </source>
</evidence>
<dbReference type="InterPro" id="IPR012677">
    <property type="entry name" value="Nucleotide-bd_a/b_plait_sf"/>
</dbReference>
<dbReference type="Pfam" id="PF10443">
    <property type="entry name" value="RNA12"/>
    <property type="match status" value="1"/>
</dbReference>
<dbReference type="InterPro" id="IPR018850">
    <property type="entry name" value="Mt_escape_2_C"/>
</dbReference>
<comment type="similarity">
    <text evidence="2 11">Belongs to the YME2 family.</text>
</comment>
<evidence type="ECO:0000256" key="7">
    <source>
        <dbReference type="ARBA" id="ARBA00022989"/>
    </source>
</evidence>
<evidence type="ECO:0000256" key="10">
    <source>
        <dbReference type="ARBA" id="ARBA00025276"/>
    </source>
</evidence>
<organism evidence="15 16">
    <name type="scientific">Tremella mesenterica</name>
    <name type="common">Jelly fungus</name>
    <dbReference type="NCBI Taxonomy" id="5217"/>
    <lineage>
        <taxon>Eukaryota</taxon>
        <taxon>Fungi</taxon>
        <taxon>Dikarya</taxon>
        <taxon>Basidiomycota</taxon>
        <taxon>Agaricomycotina</taxon>
        <taxon>Tremellomycetes</taxon>
        <taxon>Tremellales</taxon>
        <taxon>Tremellaceae</taxon>
        <taxon>Tremella</taxon>
    </lineage>
</organism>
<reference evidence="15 16" key="1">
    <citation type="submission" date="2016-06" db="EMBL/GenBank/DDBJ databases">
        <title>Evolution of pathogenesis and genome organization in the Tremellales.</title>
        <authorList>
            <person name="Cuomo C."/>
            <person name="Litvintseva A."/>
            <person name="Heitman J."/>
            <person name="Chen Y."/>
            <person name="Sun S."/>
            <person name="Springer D."/>
            <person name="Dromer F."/>
            <person name="Young S."/>
            <person name="Zeng Q."/>
            <person name="Chapman S."/>
            <person name="Gujja S."/>
            <person name="Saif S."/>
            <person name="Birren B."/>
        </authorList>
    </citation>
    <scope>NUCLEOTIDE SEQUENCE [LARGE SCALE GENOMIC DNA]</scope>
    <source>
        <strain evidence="15 16">ATCC 28783</strain>
    </source>
</reference>
<dbReference type="Gene3D" id="3.30.70.330">
    <property type="match status" value="1"/>
</dbReference>
<dbReference type="InParanoid" id="A0A4V1M332"/>
<evidence type="ECO:0000256" key="11">
    <source>
        <dbReference type="RuleBase" id="RU367108"/>
    </source>
</evidence>
<comment type="subcellular location">
    <subcellularLocation>
        <location evidence="1 11">Mitochondrion inner membrane</location>
        <topology evidence="1 11">Single-pass membrane protein</topology>
    </subcellularLocation>
</comment>
<dbReference type="PANTHER" id="PTHR32198:SF2">
    <property type="entry name" value="MITOCHONDRIAL ESCAPE PROTEIN 2"/>
    <property type="match status" value="1"/>
</dbReference>
<keyword evidence="9" id="KW-0472">Membrane</keyword>
<keyword evidence="5 11" id="KW-0999">Mitochondrion inner membrane</keyword>
<evidence type="ECO:0000256" key="4">
    <source>
        <dbReference type="ARBA" id="ARBA00022692"/>
    </source>
</evidence>
<name>A0A4V1M332_TREME</name>
<dbReference type="InterPro" id="IPR035979">
    <property type="entry name" value="RBD_domain_sf"/>
</dbReference>
<dbReference type="OrthoDB" id="10267654at2759"/>
<gene>
    <name evidence="15" type="ORF">M231_07272</name>
</gene>
<keyword evidence="11" id="KW-0694">RNA-binding</keyword>
<dbReference type="SUPFAM" id="SSF54928">
    <property type="entry name" value="RNA-binding domain, RBD"/>
    <property type="match status" value="1"/>
</dbReference>
<evidence type="ECO:0000256" key="8">
    <source>
        <dbReference type="ARBA" id="ARBA00023128"/>
    </source>
</evidence>
<dbReference type="Proteomes" id="UP000289152">
    <property type="component" value="Unassembled WGS sequence"/>
</dbReference>
<feature type="domain" description="Mitochondrial escape protein 2 C-terminal" evidence="14">
    <location>
        <begin position="432"/>
        <end position="904"/>
    </location>
</feature>
<dbReference type="GO" id="GO:0003723">
    <property type="term" value="F:RNA binding"/>
    <property type="evidence" value="ECO:0007669"/>
    <property type="project" value="UniProtKB-UniRule"/>
</dbReference>
<feature type="compositionally biased region" description="Polar residues" evidence="12">
    <location>
        <begin position="622"/>
        <end position="644"/>
    </location>
</feature>
<evidence type="ECO:0000256" key="2">
    <source>
        <dbReference type="ARBA" id="ARBA00010320"/>
    </source>
</evidence>
<evidence type="ECO:0000259" key="13">
    <source>
        <dbReference type="Pfam" id="PF00076"/>
    </source>
</evidence>
<keyword evidence="8 11" id="KW-0496">Mitochondrion</keyword>
<comment type="function">
    <text evidence="10 11">Plays a role in maintaining the mitochondrial genome and in controlling the mtDNA escape. Involved in the regulation of mtDNA nucleotide structure and number. May have a dispensable role in early maturation of pre-rRNA.</text>
</comment>